<dbReference type="KEGG" id="hazt:108669469"/>
<dbReference type="UniPathway" id="UPA00074">
    <property type="reaction ID" value="UER00133"/>
</dbReference>
<keyword evidence="9" id="KW-0963">Cytoplasm</keyword>
<evidence type="ECO:0000256" key="5">
    <source>
        <dbReference type="ARBA" id="ARBA00007667"/>
    </source>
</evidence>
<feature type="domain" description="MGS-like" evidence="18">
    <location>
        <begin position="1"/>
        <end position="150"/>
    </location>
</feature>
<dbReference type="InterPro" id="IPR002695">
    <property type="entry name" value="PurH-like"/>
</dbReference>
<dbReference type="Pfam" id="PF02142">
    <property type="entry name" value="MGS"/>
    <property type="match status" value="1"/>
</dbReference>
<dbReference type="FunFam" id="3.40.50.1380:FF:000001">
    <property type="entry name" value="Bifunctional purine biosynthesis protein PurH"/>
    <property type="match status" value="1"/>
</dbReference>
<dbReference type="SMART" id="SM00798">
    <property type="entry name" value="AICARFT_IMPCHas"/>
    <property type="match status" value="1"/>
</dbReference>
<dbReference type="FunFam" id="3.40.140.20:FF:000003">
    <property type="entry name" value="Bifunctional purine biosynthesis protein"/>
    <property type="match status" value="1"/>
</dbReference>
<dbReference type="RefSeq" id="XP_018012300.1">
    <property type="nucleotide sequence ID" value="XM_018156811.2"/>
</dbReference>
<comment type="pathway">
    <text evidence="3">Purine metabolism; IMP biosynthesis via de novo pathway; IMP from 5-formamido-1-(5-phospho-D-ribosyl)imidazole-4-carboxamide: step 1/1.</text>
</comment>
<evidence type="ECO:0000256" key="4">
    <source>
        <dbReference type="ARBA" id="ARBA00004954"/>
    </source>
</evidence>
<keyword evidence="13" id="KW-0511">Multifunctional enzyme</keyword>
<dbReference type="HAMAP" id="MF_00139">
    <property type="entry name" value="PurH"/>
    <property type="match status" value="1"/>
</dbReference>
<evidence type="ECO:0000256" key="6">
    <source>
        <dbReference type="ARBA" id="ARBA00012253"/>
    </source>
</evidence>
<dbReference type="PROSITE" id="PS51855">
    <property type="entry name" value="MGS"/>
    <property type="match status" value="1"/>
</dbReference>
<dbReference type="PANTHER" id="PTHR11692">
    <property type="entry name" value="BIFUNCTIONAL PURINE BIOSYNTHESIS PROTEIN PURH"/>
    <property type="match status" value="1"/>
</dbReference>
<dbReference type="GO" id="GO:0006189">
    <property type="term" value="P:'de novo' IMP biosynthetic process"/>
    <property type="evidence" value="ECO:0007669"/>
    <property type="project" value="UniProtKB-UniPathway"/>
</dbReference>
<evidence type="ECO:0000256" key="12">
    <source>
        <dbReference type="ARBA" id="ARBA00022801"/>
    </source>
</evidence>
<dbReference type="NCBIfam" id="NF005492">
    <property type="entry name" value="PRK07106.1"/>
    <property type="match status" value="1"/>
</dbReference>
<dbReference type="NCBIfam" id="TIGR00355">
    <property type="entry name" value="purH"/>
    <property type="match status" value="1"/>
</dbReference>
<comment type="subunit">
    <text evidence="15">Homodimer. Associates with internalized INSR complexes on Golgi/endosomal membranes. Interacts with INSR; ATIC together with PRKAA2/AMPK2 and HACD3/PTPLAD1 is proposed to be part of a signaling network regulating INSR autophosphorylation and endocytosis.</text>
</comment>
<dbReference type="SUPFAM" id="SSF52335">
    <property type="entry name" value="Methylglyoxal synthase-like"/>
    <property type="match status" value="1"/>
</dbReference>
<dbReference type="PIRSF" id="PIRSF000414">
    <property type="entry name" value="AICARFT_IMPCHas"/>
    <property type="match status" value="1"/>
</dbReference>
<organism evidence="19 20">
    <name type="scientific">Hyalella azteca</name>
    <name type="common">Amphipod</name>
    <dbReference type="NCBI Taxonomy" id="294128"/>
    <lineage>
        <taxon>Eukaryota</taxon>
        <taxon>Metazoa</taxon>
        <taxon>Ecdysozoa</taxon>
        <taxon>Arthropoda</taxon>
        <taxon>Crustacea</taxon>
        <taxon>Multicrustacea</taxon>
        <taxon>Malacostraca</taxon>
        <taxon>Eumalacostraca</taxon>
        <taxon>Peracarida</taxon>
        <taxon>Amphipoda</taxon>
        <taxon>Senticaudata</taxon>
        <taxon>Talitrida</taxon>
        <taxon>Talitroidea</taxon>
        <taxon>Hyalellidae</taxon>
        <taxon>Hyalella</taxon>
    </lineage>
</organism>
<dbReference type="GO" id="GO:0005829">
    <property type="term" value="C:cytosol"/>
    <property type="evidence" value="ECO:0007669"/>
    <property type="project" value="UniProtKB-SubCell"/>
</dbReference>
<evidence type="ECO:0000256" key="13">
    <source>
        <dbReference type="ARBA" id="ARBA00023268"/>
    </source>
</evidence>
<dbReference type="Gene3D" id="3.40.50.1380">
    <property type="entry name" value="Methylglyoxal synthase-like domain"/>
    <property type="match status" value="1"/>
</dbReference>
<comment type="pathway">
    <text evidence="4">Purine metabolism; IMP biosynthesis via de novo pathway; 5-formamido-1-(5-phospho-D-ribosyl)imidazole-4-carboxamide from 5-amino-1-(5-phospho-D-ribosyl)imidazole-4-carboxamide (10-formyl THF route): step 1/1.</text>
</comment>
<evidence type="ECO:0000313" key="20">
    <source>
        <dbReference type="RefSeq" id="XP_018012300.1"/>
    </source>
</evidence>
<accession>A0A8B7NFB0</accession>
<evidence type="ECO:0000256" key="8">
    <source>
        <dbReference type="ARBA" id="ARBA00017905"/>
    </source>
</evidence>
<proteinExistence type="inferred from homology"/>
<comment type="catalytic activity">
    <reaction evidence="16">
        <text>(6R)-10-formyltetrahydrofolate + 5-amino-1-(5-phospho-beta-D-ribosyl)imidazole-4-carboxamide = 5-formamido-1-(5-phospho-D-ribosyl)imidazole-4-carboxamide + (6S)-5,6,7,8-tetrahydrofolate</text>
        <dbReference type="Rhea" id="RHEA:22192"/>
        <dbReference type="ChEBI" id="CHEBI:57453"/>
        <dbReference type="ChEBI" id="CHEBI:58467"/>
        <dbReference type="ChEBI" id="CHEBI:58475"/>
        <dbReference type="ChEBI" id="CHEBI:195366"/>
        <dbReference type="EC" id="2.1.2.3"/>
    </reaction>
    <physiologicalReaction direction="left-to-right" evidence="16">
        <dbReference type="Rhea" id="RHEA:22193"/>
    </physiologicalReaction>
</comment>
<dbReference type="AlphaFoldDB" id="A0A8B7NFB0"/>
<keyword evidence="12" id="KW-0378">Hydrolase</keyword>
<dbReference type="Gene3D" id="3.40.140.20">
    <property type="match status" value="2"/>
</dbReference>
<protein>
    <recommendedName>
        <fullName evidence="8">Bifunctional purine biosynthesis protein ATIC</fullName>
        <ecNumber evidence="6">2.1.2.3</ecNumber>
        <ecNumber evidence="7">3.5.4.10</ecNumber>
    </recommendedName>
    <alternativeName>
        <fullName evidence="14">AICAR transformylase/inosine monophosphate cyclohydrolase</fullName>
    </alternativeName>
</protein>
<keyword evidence="19" id="KW-1185">Reference proteome</keyword>
<evidence type="ECO:0000256" key="17">
    <source>
        <dbReference type="ARBA" id="ARBA00048341"/>
    </source>
</evidence>
<evidence type="ECO:0000256" key="15">
    <source>
        <dbReference type="ARBA" id="ARBA00046691"/>
    </source>
</evidence>
<comment type="catalytic activity">
    <reaction evidence="1">
        <text>10-formyldihydrofolate + 5-amino-1-(5-phospho-beta-D-ribosyl)imidazole-4-carboxamide = 5-formamido-1-(5-phospho-D-ribosyl)imidazole-4-carboxamide + 7,8-dihydrofolate</text>
        <dbReference type="Rhea" id="RHEA:59144"/>
        <dbReference type="ChEBI" id="CHEBI:57451"/>
        <dbReference type="ChEBI" id="CHEBI:57452"/>
        <dbReference type="ChEBI" id="CHEBI:58467"/>
        <dbReference type="ChEBI" id="CHEBI:58475"/>
    </reaction>
    <physiologicalReaction direction="left-to-right" evidence="1">
        <dbReference type="Rhea" id="RHEA:59145"/>
    </physiologicalReaction>
</comment>
<dbReference type="Gene3D" id="1.10.287.440">
    <property type="match status" value="1"/>
</dbReference>
<dbReference type="GeneID" id="108669469"/>
<sequence>MDGNKTSKGYALFSVSDKSGLAELGEGLSKLGYDLLASGGTAKSLQAAGLEVTEVSDVTGVTSMLGGRVKTLHPKIHGAILARNSQEHMDELRSHGIKPINVVVCNLYPFAKTVAKDGVSMSEAVEEIDIGGVALLRAAAKNFSRVTVLCDPADYSTALAKLKDEKDYGENERRSLALKAFIHTSNYDEQISSYFMENQQQSDVHLSLRYGMNPHQKPAFAYTAAPTLPITVLNGAPGFINLCDALNAWQLVKELKEALGLPAAASFKHVSPAGAAVAVPLTDTEAAVYQVDNLGEMSELSQAYCRARGADRMSSFGDFISLSDECDVATARIIAKEVSDGIVAPGYSQEALKILSAKKGGSYCVLQIDADYEPQPMETRTIFGVKLRQKRNDGIISENLLKNVVTEKKEMSADNLRDLLVAAMAVKYAQSNSVCYAYRGQVVGLGAGQQSRIHCTRLAGDKTDNWWLRHHPKVLNLVFKAGVKRAEKANLIDNYVNGYADVSMMSSVLSEIAEPLTEYEKQEWLGQLSGVAVASDAFFPFKDNIDRTKKSGVSFIVSPKGSQNDQAVVDACNEHGIVMVHSDLRLFHH</sequence>
<gene>
    <name evidence="20" type="primary">LOC108669469</name>
</gene>
<evidence type="ECO:0000256" key="11">
    <source>
        <dbReference type="ARBA" id="ARBA00022755"/>
    </source>
</evidence>
<comment type="similarity">
    <text evidence="5">Belongs to the PurH family.</text>
</comment>
<evidence type="ECO:0000259" key="18">
    <source>
        <dbReference type="PROSITE" id="PS51855"/>
    </source>
</evidence>
<dbReference type="InterPro" id="IPR036914">
    <property type="entry name" value="MGS-like_dom_sf"/>
</dbReference>
<evidence type="ECO:0000256" key="7">
    <source>
        <dbReference type="ARBA" id="ARBA00012712"/>
    </source>
</evidence>
<comment type="catalytic activity">
    <reaction evidence="17">
        <text>IMP + H2O = 5-formamido-1-(5-phospho-D-ribosyl)imidazole-4-carboxamide</text>
        <dbReference type="Rhea" id="RHEA:18445"/>
        <dbReference type="ChEBI" id="CHEBI:15377"/>
        <dbReference type="ChEBI" id="CHEBI:58053"/>
        <dbReference type="ChEBI" id="CHEBI:58467"/>
        <dbReference type="EC" id="3.5.4.10"/>
    </reaction>
    <physiologicalReaction direction="right-to-left" evidence="17">
        <dbReference type="Rhea" id="RHEA:18447"/>
    </physiologicalReaction>
</comment>
<dbReference type="Pfam" id="PF01808">
    <property type="entry name" value="AICARFT_IMPCHas"/>
    <property type="match status" value="1"/>
</dbReference>
<keyword evidence="11" id="KW-0658">Purine biosynthesis</keyword>
<dbReference type="Proteomes" id="UP000694843">
    <property type="component" value="Unplaced"/>
</dbReference>
<dbReference type="OrthoDB" id="6017153at2759"/>
<dbReference type="InterPro" id="IPR024051">
    <property type="entry name" value="AICAR_Tfase_dup_dom_sf"/>
</dbReference>
<evidence type="ECO:0000256" key="14">
    <source>
        <dbReference type="ARBA" id="ARBA00032307"/>
    </source>
</evidence>
<comment type="subcellular location">
    <subcellularLocation>
        <location evidence="2">Cytoplasm</location>
        <location evidence="2">Cytosol</location>
    </subcellularLocation>
</comment>
<dbReference type="PANTHER" id="PTHR11692:SF0">
    <property type="entry name" value="BIFUNCTIONAL PURINE BIOSYNTHESIS PROTEIN ATIC"/>
    <property type="match status" value="1"/>
</dbReference>
<evidence type="ECO:0000256" key="9">
    <source>
        <dbReference type="ARBA" id="ARBA00022490"/>
    </source>
</evidence>
<reference evidence="20" key="1">
    <citation type="submission" date="2025-08" db="UniProtKB">
        <authorList>
            <consortium name="RefSeq"/>
        </authorList>
    </citation>
    <scope>IDENTIFICATION</scope>
    <source>
        <tissue evidence="20">Whole organism</tissue>
    </source>
</reference>
<evidence type="ECO:0000256" key="10">
    <source>
        <dbReference type="ARBA" id="ARBA00022679"/>
    </source>
</evidence>
<dbReference type="SMART" id="SM00851">
    <property type="entry name" value="MGS"/>
    <property type="match status" value="1"/>
</dbReference>
<dbReference type="InterPro" id="IPR024050">
    <property type="entry name" value="AICAR_Tfase_insert_dom_sf"/>
</dbReference>
<dbReference type="EC" id="2.1.2.3" evidence="6"/>
<dbReference type="GO" id="GO:0003937">
    <property type="term" value="F:IMP cyclohydrolase activity"/>
    <property type="evidence" value="ECO:0007669"/>
    <property type="project" value="UniProtKB-EC"/>
</dbReference>
<dbReference type="CDD" id="cd01421">
    <property type="entry name" value="IMPCH"/>
    <property type="match status" value="1"/>
</dbReference>
<dbReference type="GO" id="GO:0004643">
    <property type="term" value="F:phosphoribosylaminoimidazolecarboxamide formyltransferase activity"/>
    <property type="evidence" value="ECO:0007669"/>
    <property type="project" value="UniProtKB-EC"/>
</dbReference>
<evidence type="ECO:0000256" key="3">
    <source>
        <dbReference type="ARBA" id="ARBA00004844"/>
    </source>
</evidence>
<evidence type="ECO:0000256" key="2">
    <source>
        <dbReference type="ARBA" id="ARBA00004514"/>
    </source>
</evidence>
<dbReference type="SUPFAM" id="SSF53927">
    <property type="entry name" value="Cytidine deaminase-like"/>
    <property type="match status" value="1"/>
</dbReference>
<dbReference type="InterPro" id="IPR011607">
    <property type="entry name" value="MGS-like_dom"/>
</dbReference>
<dbReference type="EC" id="3.5.4.10" evidence="7"/>
<evidence type="ECO:0000256" key="16">
    <source>
        <dbReference type="ARBA" id="ARBA00047515"/>
    </source>
</evidence>
<keyword evidence="10" id="KW-0808">Transferase</keyword>
<dbReference type="OMA" id="IKHNNPC"/>
<evidence type="ECO:0000313" key="19">
    <source>
        <dbReference type="Proteomes" id="UP000694843"/>
    </source>
</evidence>
<dbReference type="InterPro" id="IPR016193">
    <property type="entry name" value="Cytidine_deaminase-like"/>
</dbReference>
<evidence type="ECO:0000256" key="1">
    <source>
        <dbReference type="ARBA" id="ARBA00000945"/>
    </source>
</evidence>
<name>A0A8B7NFB0_HYAAZ</name>